<dbReference type="AlphaFoldDB" id="A0A194S884"/>
<organism evidence="1 2">
    <name type="scientific">Rhodotorula graminis (strain WP1)</name>
    <dbReference type="NCBI Taxonomy" id="578459"/>
    <lineage>
        <taxon>Eukaryota</taxon>
        <taxon>Fungi</taxon>
        <taxon>Dikarya</taxon>
        <taxon>Basidiomycota</taxon>
        <taxon>Pucciniomycotina</taxon>
        <taxon>Microbotryomycetes</taxon>
        <taxon>Sporidiobolales</taxon>
        <taxon>Sporidiobolaceae</taxon>
        <taxon>Rhodotorula</taxon>
    </lineage>
</organism>
<reference evidence="1 2" key="1">
    <citation type="journal article" date="2015" name="Front. Microbiol.">
        <title>Genome sequence of the plant growth promoting endophytic yeast Rhodotorula graminis WP1.</title>
        <authorList>
            <person name="Firrincieli A."/>
            <person name="Otillar R."/>
            <person name="Salamov A."/>
            <person name="Schmutz J."/>
            <person name="Khan Z."/>
            <person name="Redman R.S."/>
            <person name="Fleck N.D."/>
            <person name="Lindquist E."/>
            <person name="Grigoriev I.V."/>
            <person name="Doty S.L."/>
        </authorList>
    </citation>
    <scope>NUCLEOTIDE SEQUENCE [LARGE SCALE GENOMIC DNA]</scope>
    <source>
        <strain evidence="1 2">WP1</strain>
    </source>
</reference>
<dbReference type="OrthoDB" id="5554402at2759"/>
<sequence length="135" mass="13800">MSLAQPPKKTPALAQAPSPTAKLPPWLVSIAESPAVAWSTSGALLAALPLCVRSPVGFPQLIQLPLFAAVFGGSGYMISAGDPLNGSGTTTAWSLVYLFLNGRKALSARRPGPVALAAVVAAQAATYGGYYFGQD</sequence>
<accession>A0A194S884</accession>
<dbReference type="GO" id="GO:0005739">
    <property type="term" value="C:mitochondrion"/>
    <property type="evidence" value="ECO:0007669"/>
    <property type="project" value="TreeGrafter"/>
</dbReference>
<keyword evidence="2" id="KW-1185">Reference proteome</keyword>
<dbReference type="InterPro" id="IPR019419">
    <property type="entry name" value="AIM19"/>
</dbReference>
<protein>
    <recommendedName>
        <fullName evidence="3">Pathogenesis-related protein 1-like protein</fullName>
    </recommendedName>
</protein>
<name>A0A194S884_RHOGW</name>
<dbReference type="EMBL" id="KQ474075">
    <property type="protein sequence ID" value="KPV76774.1"/>
    <property type="molecule type" value="Genomic_DNA"/>
</dbReference>
<dbReference type="Proteomes" id="UP000053890">
    <property type="component" value="Unassembled WGS sequence"/>
</dbReference>
<gene>
    <name evidence="1" type="ORF">RHOBADRAFT_41984</name>
</gene>
<dbReference type="GeneID" id="28974438"/>
<dbReference type="RefSeq" id="XP_018272823.1">
    <property type="nucleotide sequence ID" value="XM_018413990.1"/>
</dbReference>
<dbReference type="STRING" id="578459.A0A194S884"/>
<dbReference type="PANTHER" id="PTHR28177:SF1">
    <property type="entry name" value="ALTERED INHERITANCE OF MITOCHONDRIA PROTEIN 19, MITOCHONDRIAL"/>
    <property type="match status" value="1"/>
</dbReference>
<proteinExistence type="predicted"/>
<dbReference type="PANTHER" id="PTHR28177">
    <property type="entry name" value="ALTERED INHERITANCE OF MITOCHONDRIA PROTEIN 19, MITOCHONDRIAL"/>
    <property type="match status" value="1"/>
</dbReference>
<dbReference type="OMA" id="CTFAGIN"/>
<evidence type="ECO:0000313" key="1">
    <source>
        <dbReference type="EMBL" id="KPV76774.1"/>
    </source>
</evidence>
<dbReference type="Pfam" id="PF10315">
    <property type="entry name" value="Aim19"/>
    <property type="match status" value="1"/>
</dbReference>
<evidence type="ECO:0008006" key="3">
    <source>
        <dbReference type="Google" id="ProtNLM"/>
    </source>
</evidence>
<evidence type="ECO:0000313" key="2">
    <source>
        <dbReference type="Proteomes" id="UP000053890"/>
    </source>
</evidence>